<dbReference type="RefSeq" id="XP_024725969.1">
    <property type="nucleotide sequence ID" value="XM_024867930.1"/>
</dbReference>
<protein>
    <submittedName>
        <fullName evidence="2">Uncharacterized protein</fullName>
    </submittedName>
</protein>
<keyword evidence="3" id="KW-1185">Reference proteome</keyword>
<keyword evidence="1" id="KW-0732">Signal</keyword>
<feature type="signal peptide" evidence="1">
    <location>
        <begin position="1"/>
        <end position="18"/>
    </location>
</feature>
<dbReference type="InParanoid" id="A0A2T3BGE6"/>
<evidence type="ECO:0000313" key="2">
    <source>
        <dbReference type="EMBL" id="PSS28444.1"/>
    </source>
</evidence>
<feature type="chain" id="PRO_5015597626" evidence="1">
    <location>
        <begin position="19"/>
        <end position="61"/>
    </location>
</feature>
<dbReference type="GeneID" id="36576011"/>
<accession>A0A2T3BGE6</accession>
<dbReference type="Proteomes" id="UP000241818">
    <property type="component" value="Unassembled WGS sequence"/>
</dbReference>
<sequence length="61" mass="6655">MKTSVLFLLALGLWRAAAVPDYTFLLRARQAGCDPPYCDMPYCECLDGDPACETSVCCEGC</sequence>
<reference evidence="2 3" key="1">
    <citation type="journal article" date="2018" name="New Phytol.">
        <title>Comparative genomics and transcriptomics depict ericoid mycorrhizal fungi as versatile saprotrophs and plant mutualists.</title>
        <authorList>
            <person name="Martino E."/>
            <person name="Morin E."/>
            <person name="Grelet G.A."/>
            <person name="Kuo A."/>
            <person name="Kohler A."/>
            <person name="Daghino S."/>
            <person name="Barry K.W."/>
            <person name="Cichocki N."/>
            <person name="Clum A."/>
            <person name="Dockter R.B."/>
            <person name="Hainaut M."/>
            <person name="Kuo R.C."/>
            <person name="LaButti K."/>
            <person name="Lindahl B.D."/>
            <person name="Lindquist E.A."/>
            <person name="Lipzen A."/>
            <person name="Khouja H.R."/>
            <person name="Magnuson J."/>
            <person name="Murat C."/>
            <person name="Ohm R.A."/>
            <person name="Singer S.W."/>
            <person name="Spatafora J.W."/>
            <person name="Wang M."/>
            <person name="Veneault-Fourrey C."/>
            <person name="Henrissat B."/>
            <person name="Grigoriev I.V."/>
            <person name="Martin F.M."/>
            <person name="Perotto S."/>
        </authorList>
    </citation>
    <scope>NUCLEOTIDE SEQUENCE [LARGE SCALE GENOMIC DNA]</scope>
    <source>
        <strain evidence="2 3">ATCC 22711</strain>
    </source>
</reference>
<dbReference type="EMBL" id="KZ679006">
    <property type="protein sequence ID" value="PSS28444.1"/>
    <property type="molecule type" value="Genomic_DNA"/>
</dbReference>
<dbReference type="AlphaFoldDB" id="A0A2T3BGE6"/>
<gene>
    <name evidence="2" type="ORF">M430DRAFT_47452</name>
</gene>
<organism evidence="2 3">
    <name type="scientific">Amorphotheca resinae ATCC 22711</name>
    <dbReference type="NCBI Taxonomy" id="857342"/>
    <lineage>
        <taxon>Eukaryota</taxon>
        <taxon>Fungi</taxon>
        <taxon>Dikarya</taxon>
        <taxon>Ascomycota</taxon>
        <taxon>Pezizomycotina</taxon>
        <taxon>Leotiomycetes</taxon>
        <taxon>Helotiales</taxon>
        <taxon>Amorphothecaceae</taxon>
        <taxon>Amorphotheca</taxon>
    </lineage>
</organism>
<evidence type="ECO:0000256" key="1">
    <source>
        <dbReference type="SAM" id="SignalP"/>
    </source>
</evidence>
<evidence type="ECO:0000313" key="3">
    <source>
        <dbReference type="Proteomes" id="UP000241818"/>
    </source>
</evidence>
<proteinExistence type="predicted"/>
<name>A0A2T3BGE6_AMORE</name>